<accession>A0A6P8ZMM2</accession>
<feature type="region of interest" description="Disordered" evidence="1">
    <location>
        <begin position="380"/>
        <end position="411"/>
    </location>
</feature>
<feature type="compositionally biased region" description="Basic residues" evidence="1">
    <location>
        <begin position="562"/>
        <end position="572"/>
    </location>
</feature>
<sequence>MSENKEGDPVDGGESSDRSLSDSWTVLDSSHFKDDGDLSDAESVEVLASEELLVDDISDQEKSRERFTSDALAALISDSCSISSTATVVASVDATTAVTEAEEVIAPPTEVSGAPTEDRENESIETGTKPISLRKLLKDITAKAFGQDLARLCFEVCIYTLIIDLVFLACFGLSSLSCILDQSNFSLMKNTKSYERYQLDPLSLQLSHVLAEWKKRPLEDHNLDRHLLKTMLLYYGGSTELSANLFALTEKVQKHNEIIKQFSKKQDMKDVQHQQMIVSGHLAHSIACILGKQDNDKSIPVDLFTTLSNGTDEIDAFAPEPGFWLNDWHLPQYLKANETFYRVDTKPVLPPMRNLFLHLGSAKWNQYFWKLYHQDEKDESANKAKTRGKVSAEEVTRKVSDDLEGEETERSPLDDAHVGDFISIEESSGNIDLVPETPDDDENDPIYPLFVNSLVETVDEDVDEDDSDYKFEDFGGYFEVLDRNKYFGNDINYHSRYECSDESCRQFQKINAEKIERVDDSIKSKLSELFDENALGGQQKAEAFEVQSEEFSLNEPQVDKKPKAKAGKRKYSRSNPDGSKGKSKQKKKDKRKSSSEDNGLERKKKLKVKDNKKKSAGGELHYYNLDDKVLMKKRYILESDGDWSTRMALNREKLRALGEKSNDQILMKDNEKKSGGSDLHYYNLDDKVLMKKSYNMESYGDWSTRMALNREKLRALSEKGNDQIWVFERARARRDMREETFTE</sequence>
<evidence type="ECO:0000313" key="2">
    <source>
        <dbReference type="Proteomes" id="UP000515158"/>
    </source>
</evidence>
<dbReference type="Proteomes" id="UP000515158">
    <property type="component" value="Unplaced"/>
</dbReference>
<feature type="compositionally biased region" description="Basic residues" evidence="1">
    <location>
        <begin position="602"/>
        <end position="613"/>
    </location>
</feature>
<feature type="compositionally biased region" description="Basic and acidic residues" evidence="1">
    <location>
        <begin position="592"/>
        <end position="601"/>
    </location>
</feature>
<evidence type="ECO:0000313" key="3">
    <source>
        <dbReference type="RefSeq" id="XP_034240848.1"/>
    </source>
</evidence>
<feature type="compositionally biased region" description="Basic residues" evidence="1">
    <location>
        <begin position="581"/>
        <end position="591"/>
    </location>
</feature>
<organism evidence="4">
    <name type="scientific">Thrips palmi</name>
    <name type="common">Melon thrips</name>
    <dbReference type="NCBI Taxonomy" id="161013"/>
    <lineage>
        <taxon>Eukaryota</taxon>
        <taxon>Metazoa</taxon>
        <taxon>Ecdysozoa</taxon>
        <taxon>Arthropoda</taxon>
        <taxon>Hexapoda</taxon>
        <taxon>Insecta</taxon>
        <taxon>Pterygota</taxon>
        <taxon>Neoptera</taxon>
        <taxon>Paraneoptera</taxon>
        <taxon>Thysanoptera</taxon>
        <taxon>Terebrantia</taxon>
        <taxon>Thripoidea</taxon>
        <taxon>Thripidae</taxon>
        <taxon>Thrips</taxon>
    </lineage>
</organism>
<feature type="region of interest" description="Disordered" evidence="1">
    <location>
        <begin position="546"/>
        <end position="613"/>
    </location>
</feature>
<feature type="compositionally biased region" description="Basic and acidic residues" evidence="1">
    <location>
        <begin position="390"/>
        <end position="401"/>
    </location>
</feature>
<evidence type="ECO:0000313" key="4">
    <source>
        <dbReference type="RefSeq" id="XP_034240849.1"/>
    </source>
</evidence>
<dbReference type="OrthoDB" id="8196851at2759"/>
<name>A0A6P8ZMM2_THRPL</name>
<evidence type="ECO:0000256" key="1">
    <source>
        <dbReference type="SAM" id="MobiDB-lite"/>
    </source>
</evidence>
<dbReference type="RefSeq" id="XP_034240848.1">
    <property type="nucleotide sequence ID" value="XM_034384957.1"/>
</dbReference>
<dbReference type="AlphaFoldDB" id="A0A6P8ZMM2"/>
<feature type="region of interest" description="Disordered" evidence="1">
    <location>
        <begin position="1"/>
        <end position="22"/>
    </location>
</feature>
<dbReference type="GeneID" id="117645059"/>
<reference evidence="3 4" key="1">
    <citation type="submission" date="2025-04" db="UniProtKB">
        <authorList>
            <consortium name="RefSeq"/>
        </authorList>
    </citation>
    <scope>IDENTIFICATION</scope>
    <source>
        <tissue evidence="3 4">Total insect</tissue>
    </source>
</reference>
<keyword evidence="2" id="KW-1185">Reference proteome</keyword>
<gene>
    <name evidence="3 4" type="primary">LOC117645059</name>
</gene>
<protein>
    <submittedName>
        <fullName evidence="3 4">Uncharacterized protein LOC117645059</fullName>
    </submittedName>
</protein>
<dbReference type="KEGG" id="tpal:117645059"/>
<proteinExistence type="predicted"/>
<dbReference type="RefSeq" id="XP_034240849.1">
    <property type="nucleotide sequence ID" value="XM_034384958.1"/>
</dbReference>